<dbReference type="InterPro" id="IPR013126">
    <property type="entry name" value="Hsp_70_fam"/>
</dbReference>
<dbReference type="PROSITE" id="PS00297">
    <property type="entry name" value="HSP70_1"/>
    <property type="match status" value="1"/>
</dbReference>
<name>A0A4R4X0H5_9ACTN</name>
<dbReference type="GO" id="GO:0005524">
    <property type="term" value="F:ATP binding"/>
    <property type="evidence" value="ECO:0007669"/>
    <property type="project" value="UniProtKB-KW"/>
</dbReference>
<evidence type="ECO:0000256" key="5">
    <source>
        <dbReference type="ARBA" id="ARBA00023016"/>
    </source>
</evidence>
<dbReference type="Proteomes" id="UP000294543">
    <property type="component" value="Unassembled WGS sequence"/>
</dbReference>
<dbReference type="EMBL" id="SMKP01000016">
    <property type="protein sequence ID" value="TDD23648.1"/>
    <property type="molecule type" value="Genomic_DNA"/>
</dbReference>
<dbReference type="InterPro" id="IPR029047">
    <property type="entry name" value="HSP70_peptide-bd_sf"/>
</dbReference>
<dbReference type="Gene3D" id="3.30.420.40">
    <property type="match status" value="2"/>
</dbReference>
<evidence type="ECO:0000313" key="7">
    <source>
        <dbReference type="EMBL" id="TDD23648.1"/>
    </source>
</evidence>
<keyword evidence="5" id="KW-0346">Stress response</keyword>
<dbReference type="PANTHER" id="PTHR19375">
    <property type="entry name" value="HEAT SHOCK PROTEIN 70KDA"/>
    <property type="match status" value="1"/>
</dbReference>
<protein>
    <submittedName>
        <fullName evidence="7">Hsp70 family protein</fullName>
    </submittedName>
</protein>
<dbReference type="InterPro" id="IPR043129">
    <property type="entry name" value="ATPase_NBD"/>
</dbReference>
<keyword evidence="2" id="KW-0597">Phosphoprotein</keyword>
<evidence type="ECO:0000256" key="2">
    <source>
        <dbReference type="ARBA" id="ARBA00022553"/>
    </source>
</evidence>
<dbReference type="GO" id="GO:0140662">
    <property type="term" value="F:ATP-dependent protein folding chaperone"/>
    <property type="evidence" value="ECO:0007669"/>
    <property type="project" value="InterPro"/>
</dbReference>
<comment type="similarity">
    <text evidence="1">Belongs to the heat shock protein 70 family.</text>
</comment>
<gene>
    <name evidence="7" type="ORF">E1294_07930</name>
</gene>
<dbReference type="CDD" id="cd24029">
    <property type="entry name" value="ASKHA_NBD_HSP70_DnaK_HscA_HscC"/>
    <property type="match status" value="1"/>
</dbReference>
<organism evidence="7 8">
    <name type="scientific">Nonomuraea diastatica</name>
    <dbReference type="NCBI Taxonomy" id="1848329"/>
    <lineage>
        <taxon>Bacteria</taxon>
        <taxon>Bacillati</taxon>
        <taxon>Actinomycetota</taxon>
        <taxon>Actinomycetes</taxon>
        <taxon>Streptosporangiales</taxon>
        <taxon>Streptosporangiaceae</taxon>
        <taxon>Nonomuraea</taxon>
    </lineage>
</organism>
<evidence type="ECO:0000256" key="1">
    <source>
        <dbReference type="ARBA" id="ARBA00007381"/>
    </source>
</evidence>
<keyword evidence="3" id="KW-0547">Nucleotide-binding</keyword>
<dbReference type="Gene3D" id="3.90.640.10">
    <property type="entry name" value="Actin, Chain A, domain 4"/>
    <property type="match status" value="1"/>
</dbReference>
<dbReference type="AlphaFoldDB" id="A0A4R4X0H5"/>
<proteinExistence type="inferred from homology"/>
<evidence type="ECO:0000256" key="6">
    <source>
        <dbReference type="ARBA" id="ARBA00023186"/>
    </source>
</evidence>
<accession>A0A4R4X0H5</accession>
<comment type="caution">
    <text evidence="7">The sequence shown here is derived from an EMBL/GenBank/DDBJ whole genome shotgun (WGS) entry which is preliminary data.</text>
</comment>
<dbReference type="InterPro" id="IPR018181">
    <property type="entry name" value="Heat_shock_70_CS"/>
</dbReference>
<dbReference type="PRINTS" id="PR00301">
    <property type="entry name" value="HEATSHOCK70"/>
</dbReference>
<dbReference type="OrthoDB" id="9766019at2"/>
<sequence>MTRTTIDYGIDLGTTNSSIAVLNGVDVEVIKNNDDQSESTPSAVWIDRRDRLYVGDRAKKKNEIDPANTCIEFKGKMGMTDQLKVFANGNRSMTPEQLSAEVLKSLKGDVAQRYGEDLRAAVITVPAAFELSACEATGQAARLAGLAHAPLLQEPTAAALAYGFQSTADNAFWLVYDLGGGTFDAAVVNIRDGEFTVVNHRGDNTLGGKLIDWKIVEDLLVPALARQHRFADLRRGNPQSLAVIAQLKQAAEQAKIRLSRAEFADITIELKDDRGELVEFEYDLRRADVERLTEPFIVRSVNLCRKALEERGLGAAGIEKVLLVGGPTLSPYLRERLADPGDGLGIPLDHSRDPITAVATGAAVFAGTQRLDSMEPLPVPAVGEYAVDLAYEPMGPESEPLIGGRVSGADTEGFAIQLVNLGAQPPWSSGKIVLDSDGTFTTTLWAERGRANTFHIELTDAAGTRRKVTPDRLTYRVGTVDSQPLLTNSIGVGLENNEFSELVKRGTPLPARRSHRLWTTVTLSRSENQGFIRIPILEGEHPRADRNRRIGRLEIDPGQVTRDVPAGSEVEFSVVIDQSRLVVARAYIPLLDEEFEHVANLRTETAPAHDELVGRIRAEKHRLSEARTQAADLGDARAQALLATIDAEATVADVEALADAARADPDAAAACGKRLRDLQAAIDGVEEVMAWPKKVAEAKEVMTAVREIVQARGDSNDERTLSSLESATREAITAHDTDLLSRRMRDLWELAGDVLDRTNELPVIRFDHLRSLQPEMRDRDEAAQLIATGGKAVEQGDFRTVREVNRQLERMLPEPPPLDLSSTVVNGS</sequence>
<evidence type="ECO:0000256" key="3">
    <source>
        <dbReference type="ARBA" id="ARBA00022741"/>
    </source>
</evidence>
<keyword evidence="4" id="KW-0067">ATP-binding</keyword>
<keyword evidence="8" id="KW-1185">Reference proteome</keyword>
<evidence type="ECO:0000256" key="4">
    <source>
        <dbReference type="ARBA" id="ARBA00022840"/>
    </source>
</evidence>
<dbReference type="SUPFAM" id="SSF100920">
    <property type="entry name" value="Heat shock protein 70kD (HSP70), peptide-binding domain"/>
    <property type="match status" value="1"/>
</dbReference>
<dbReference type="Pfam" id="PF00012">
    <property type="entry name" value="HSP70"/>
    <property type="match status" value="2"/>
</dbReference>
<dbReference type="SUPFAM" id="SSF53067">
    <property type="entry name" value="Actin-like ATPase domain"/>
    <property type="match status" value="2"/>
</dbReference>
<dbReference type="Gene3D" id="2.60.34.10">
    <property type="entry name" value="Substrate Binding Domain Of DNAk, Chain A, domain 1"/>
    <property type="match status" value="1"/>
</dbReference>
<keyword evidence="6" id="KW-0143">Chaperone</keyword>
<reference evidence="7 8" key="1">
    <citation type="submission" date="2019-03" db="EMBL/GenBank/DDBJ databases">
        <title>Draft genome sequences of novel Actinobacteria.</title>
        <authorList>
            <person name="Sahin N."/>
            <person name="Ay H."/>
            <person name="Saygin H."/>
        </authorList>
    </citation>
    <scope>NUCLEOTIDE SEQUENCE [LARGE SCALE GENOMIC DNA]</scope>
    <source>
        <strain evidence="7 8">KC712</strain>
    </source>
</reference>
<dbReference type="RefSeq" id="WP_132506298.1">
    <property type="nucleotide sequence ID" value="NZ_SMKP01000016.1"/>
</dbReference>
<evidence type="ECO:0000313" key="8">
    <source>
        <dbReference type="Proteomes" id="UP000294543"/>
    </source>
</evidence>